<evidence type="ECO:0000313" key="2">
    <source>
        <dbReference type="Proteomes" id="UP001054837"/>
    </source>
</evidence>
<name>A0AAV4U4F0_9ARAC</name>
<dbReference type="EMBL" id="BPLQ01010696">
    <property type="protein sequence ID" value="GIY52669.1"/>
    <property type="molecule type" value="Genomic_DNA"/>
</dbReference>
<accession>A0AAV4U4F0</accession>
<keyword evidence="2" id="KW-1185">Reference proteome</keyword>
<dbReference type="Proteomes" id="UP001054837">
    <property type="component" value="Unassembled WGS sequence"/>
</dbReference>
<reference evidence="1 2" key="1">
    <citation type="submission" date="2021-06" db="EMBL/GenBank/DDBJ databases">
        <title>Caerostris darwini draft genome.</title>
        <authorList>
            <person name="Kono N."/>
            <person name="Arakawa K."/>
        </authorList>
    </citation>
    <scope>NUCLEOTIDE SEQUENCE [LARGE SCALE GENOMIC DNA]</scope>
</reference>
<gene>
    <name evidence="1" type="ORF">CDAR_30591</name>
</gene>
<protein>
    <submittedName>
        <fullName evidence="1">Uncharacterized protein</fullName>
    </submittedName>
</protein>
<evidence type="ECO:0000313" key="1">
    <source>
        <dbReference type="EMBL" id="GIY52669.1"/>
    </source>
</evidence>
<proteinExistence type="predicted"/>
<organism evidence="1 2">
    <name type="scientific">Caerostris darwini</name>
    <dbReference type="NCBI Taxonomy" id="1538125"/>
    <lineage>
        <taxon>Eukaryota</taxon>
        <taxon>Metazoa</taxon>
        <taxon>Ecdysozoa</taxon>
        <taxon>Arthropoda</taxon>
        <taxon>Chelicerata</taxon>
        <taxon>Arachnida</taxon>
        <taxon>Araneae</taxon>
        <taxon>Araneomorphae</taxon>
        <taxon>Entelegynae</taxon>
        <taxon>Araneoidea</taxon>
        <taxon>Araneidae</taxon>
        <taxon>Caerostris</taxon>
    </lineage>
</organism>
<sequence>MKQKCLDPCWSSAVFLFPLNSLAPARPHPFHFKRAFLLLIYMGPITNAPLSDHGTGIALGLLWGREHWQKLPRPLLPFESGYLSPKRNYIFLGLKKMVFSR</sequence>
<dbReference type="AlphaFoldDB" id="A0AAV4U4F0"/>
<comment type="caution">
    <text evidence="1">The sequence shown here is derived from an EMBL/GenBank/DDBJ whole genome shotgun (WGS) entry which is preliminary data.</text>
</comment>